<gene>
    <name evidence="1" type="ORF">FNW21_15805</name>
</gene>
<protein>
    <submittedName>
        <fullName evidence="1">Uncharacterized protein</fullName>
    </submittedName>
</protein>
<dbReference type="RefSeq" id="WP_144257716.1">
    <property type="nucleotide sequence ID" value="NZ_VJZT01000035.1"/>
</dbReference>
<sequence length="283" mass="33821">MKKIILIILFFFLQFTYSQNFENVNKFRFIYSIGGSSWGKNGIYSRSKIFELTKTEIGDFKISKQIRVNKKAKGKIFSEDSIFIKTSNYKIIAKKEIENLLISLNTNKENFTEEFLKQNLTKLTKEEVFEIAKKCDQKNYFKNNYDEKADTKKKYCQIQEYKYFGEYLNIDKPNVNELEVTMDAWNKLSIITFSKEETKLYNLQFFKNCGQPISIDFIEIDKKDKTVKFIENKSSRIINLNVNLILRKILPNNTKLWDVLDLKNIRNKYIMWYLETKTYTFNN</sequence>
<accession>A0A553DQ71</accession>
<evidence type="ECO:0000313" key="2">
    <source>
        <dbReference type="Proteomes" id="UP000316371"/>
    </source>
</evidence>
<comment type="caution">
    <text evidence="1">The sequence shown here is derived from an EMBL/GenBank/DDBJ whole genome shotgun (WGS) entry which is preliminary data.</text>
</comment>
<organism evidence="1 2">
    <name type="scientific">Flavobacterium restrictum</name>
    <dbReference type="NCBI Taxonomy" id="2594428"/>
    <lineage>
        <taxon>Bacteria</taxon>
        <taxon>Pseudomonadati</taxon>
        <taxon>Bacteroidota</taxon>
        <taxon>Flavobacteriia</taxon>
        <taxon>Flavobacteriales</taxon>
        <taxon>Flavobacteriaceae</taxon>
        <taxon>Flavobacterium</taxon>
    </lineage>
</organism>
<reference evidence="1 2" key="1">
    <citation type="submission" date="2019-07" db="EMBL/GenBank/DDBJ databases">
        <title>Novel species of Flavobacterium.</title>
        <authorList>
            <person name="Liu Q."/>
            <person name="Xin Y.-H."/>
        </authorList>
    </citation>
    <scope>NUCLEOTIDE SEQUENCE [LARGE SCALE GENOMIC DNA]</scope>
    <source>
        <strain evidence="1 2">LB1R34</strain>
    </source>
</reference>
<evidence type="ECO:0000313" key="1">
    <source>
        <dbReference type="EMBL" id="TRX34907.1"/>
    </source>
</evidence>
<dbReference type="EMBL" id="VJZT01000035">
    <property type="protein sequence ID" value="TRX34907.1"/>
    <property type="molecule type" value="Genomic_DNA"/>
</dbReference>
<keyword evidence="2" id="KW-1185">Reference proteome</keyword>
<name>A0A553DQ71_9FLAO</name>
<proteinExistence type="predicted"/>
<dbReference type="AlphaFoldDB" id="A0A553DQ71"/>
<dbReference type="Proteomes" id="UP000316371">
    <property type="component" value="Unassembled WGS sequence"/>
</dbReference>
<dbReference type="OrthoDB" id="9811276at2"/>